<dbReference type="Gene3D" id="3.20.20.80">
    <property type="entry name" value="Glycosidases"/>
    <property type="match status" value="3"/>
</dbReference>
<evidence type="ECO:0000313" key="4">
    <source>
        <dbReference type="Proteomes" id="UP001250932"/>
    </source>
</evidence>
<comment type="caution">
    <text evidence="3">The sequence shown here is derived from an EMBL/GenBank/DDBJ whole genome shotgun (WGS) entry which is preliminary data.</text>
</comment>
<evidence type="ECO:0000256" key="1">
    <source>
        <dbReference type="SAM" id="MobiDB-lite"/>
    </source>
</evidence>
<dbReference type="Pfam" id="PF00128">
    <property type="entry name" value="Alpha-amylase"/>
    <property type="match status" value="1"/>
</dbReference>
<sequence length="965" mass="111478">MNSPRVPISTYRLQLNKHFTFQDAARIMPYLHDLGISDCYTSPYLQSAPGSLHGYDVVDPTRLNSEIGSPDDYQTFVDALSQRGMGHILDIVPNHMKIEGPWNTWWQDVLENGPSSAFADFFDINWFPVKRELVNKVLLPILGDQYGLVLERGEIKLHYQDGLFFFAYYDHHLPIDPRTFAHILNFRMEELTAQHDPTQPDIQELQSIHSAVSNLPDRNNPHPNHTAERSREREVIKRRLTTLMDDSKLVADFLQENLRIFNGTPDNPRSFDPLDALLNAQAYRLASWRVASEEINYRRFFDINELAAIRVEEPEVFQHTHEFIFSLIKSGAVSGLRIDHVDGLYDPRKYLQQWQEWAQTELGLSADDHGRALYIVVEKILGKGETLSDDWPTFGTTGYEFLGLLNNLFIDSSHKRDLDTIYARFAKNNAHFEDLVYQCKKLIMSSSMASELNTLGHQLNILSEKHRQSRDYTLNSLTHALREIIACFPVYRTYVTPDPSEPITDRDRAYIRLAVIQAKRKNPATNSLVFDFIQELLLKNPSGNPYLPWSEVHPFVLKFQQTTSPVTAKGVEDTACYQYNRLVSLNEVGGEPSVVGTPLSAFHERMRERQSHWPASLSATSTHDTKRSEDVRARIHVLSEIPKEWKACVTRWHRINKKKKIHIDGQEVPSRNEEYLLYQTLVGAWPFTQLSSPDYQDFCQRMEQYMRKALKEGKVHSSWINPNDAYEDAVCAFVRHILDPMQSALFLGDFIPFQEKIARYGMYNALTQLTLKITAPGVPDFYQGTEIWDFSLVDPDNRRPVDYAHRQQLLNHLVSEEQHNTEGFFSDMLAHYTDGRIKLYLTRCLLHFRRQYPALFQQGDYQPLETLGEKRHHLCAFQRTWEGHTIMVIVPRFLHQVIPNPEHPALGDTAWGDAIVVLPENSAGRPYRNVLTQETVQTRHIDQHNTLPAASIFHHLPIAMMEQLP</sequence>
<feature type="region of interest" description="Disordered" evidence="1">
    <location>
        <begin position="213"/>
        <end position="232"/>
    </location>
</feature>
<feature type="domain" description="Glycosyl hydrolase family 13 catalytic" evidence="2">
    <location>
        <begin position="7"/>
        <end position="519"/>
    </location>
</feature>
<evidence type="ECO:0000313" key="3">
    <source>
        <dbReference type="EMBL" id="MDT7041776.1"/>
    </source>
</evidence>
<gene>
    <name evidence="3" type="primary">treY</name>
    <name evidence="3" type="ORF">PPG34_05390</name>
</gene>
<dbReference type="InterPro" id="IPR017853">
    <property type="entry name" value="GH"/>
</dbReference>
<dbReference type="PANTHER" id="PTHR10357">
    <property type="entry name" value="ALPHA-AMYLASE FAMILY MEMBER"/>
    <property type="match status" value="1"/>
</dbReference>
<dbReference type="Proteomes" id="UP001250932">
    <property type="component" value="Unassembled WGS sequence"/>
</dbReference>
<dbReference type="CDD" id="cd11336">
    <property type="entry name" value="AmyAc_MTSase"/>
    <property type="match status" value="1"/>
</dbReference>
<dbReference type="InterPro" id="IPR012767">
    <property type="entry name" value="Trehalose_TreY"/>
</dbReference>
<protein>
    <submittedName>
        <fullName evidence="3">Malto-oligosyltrehalose synthase</fullName>
    </submittedName>
</protein>
<dbReference type="InterPro" id="IPR013797">
    <property type="entry name" value="Maltooligo_trehalose_synth_4"/>
</dbReference>
<evidence type="ECO:0000259" key="2">
    <source>
        <dbReference type="SMART" id="SM00642"/>
    </source>
</evidence>
<dbReference type="EMBL" id="JAQOUE010000001">
    <property type="protein sequence ID" value="MDT7041776.1"/>
    <property type="molecule type" value="Genomic_DNA"/>
</dbReference>
<dbReference type="Gene3D" id="1.10.10.470">
    <property type="entry name" value="Maltooligosyl trehalose synthase, domain 4"/>
    <property type="match status" value="1"/>
</dbReference>
<dbReference type="SUPFAM" id="SSF51445">
    <property type="entry name" value="(Trans)glycosidases"/>
    <property type="match status" value="1"/>
</dbReference>
<dbReference type="PANTHER" id="PTHR10357:SF216">
    <property type="entry name" value="MALTOOLIGOSYL TREHALOSE SYNTHASE-RELATED"/>
    <property type="match status" value="1"/>
</dbReference>
<accession>A0ABU3K5W4</accession>
<dbReference type="NCBIfam" id="TIGR02401">
    <property type="entry name" value="trehalose_TreY"/>
    <property type="match status" value="1"/>
</dbReference>
<keyword evidence="4" id="KW-1185">Reference proteome</keyword>
<feature type="compositionally biased region" description="Polar residues" evidence="1">
    <location>
        <begin position="213"/>
        <end position="223"/>
    </location>
</feature>
<dbReference type="SMART" id="SM00642">
    <property type="entry name" value="Aamy"/>
    <property type="match status" value="1"/>
</dbReference>
<organism evidence="3 4">
    <name type="scientific">Candidatus Nitronereus thalassa</name>
    <dbReference type="NCBI Taxonomy" id="3020898"/>
    <lineage>
        <taxon>Bacteria</taxon>
        <taxon>Pseudomonadati</taxon>
        <taxon>Nitrospirota</taxon>
        <taxon>Nitrospiria</taxon>
        <taxon>Nitrospirales</taxon>
        <taxon>Nitrospiraceae</taxon>
        <taxon>Candidatus Nitronereus</taxon>
    </lineage>
</organism>
<name>A0ABU3K5W4_9BACT</name>
<dbReference type="InterPro" id="IPR006047">
    <property type="entry name" value="GH13_cat_dom"/>
</dbReference>
<dbReference type="RefSeq" id="WP_313832124.1">
    <property type="nucleotide sequence ID" value="NZ_JAQOUE010000001.1"/>
</dbReference>
<reference evidence="3 4" key="1">
    <citation type="journal article" date="2023" name="ISME J.">
        <title>Cultivation and genomic characterization of novel and ubiquitous marine nitrite-oxidizing bacteria from the Nitrospirales.</title>
        <authorList>
            <person name="Mueller A.J."/>
            <person name="Daebeler A."/>
            <person name="Herbold C.W."/>
            <person name="Kirkegaard R.H."/>
            <person name="Daims H."/>
        </authorList>
    </citation>
    <scope>NUCLEOTIDE SEQUENCE [LARGE SCALE GENOMIC DNA]</scope>
    <source>
        <strain evidence="3 4">EB</strain>
    </source>
</reference>
<proteinExistence type="predicted"/>
<dbReference type="Gene3D" id="3.30.1590.10">
    <property type="entry name" value="Maltooligosyl trehalose synthase, domain 2"/>
    <property type="match status" value="1"/>
</dbReference>